<name>A0A9W9LH43_9EURO</name>
<dbReference type="AlphaFoldDB" id="A0A9W9LH43"/>
<protein>
    <submittedName>
        <fullName evidence="2">Uncharacterized protein</fullName>
    </submittedName>
</protein>
<feature type="signal peptide" evidence="1">
    <location>
        <begin position="1"/>
        <end position="20"/>
    </location>
</feature>
<dbReference type="EMBL" id="JAPQKO010000006">
    <property type="protein sequence ID" value="KAJ5155410.1"/>
    <property type="molecule type" value="Genomic_DNA"/>
</dbReference>
<reference evidence="2" key="1">
    <citation type="submission" date="2022-11" db="EMBL/GenBank/DDBJ databases">
        <authorList>
            <person name="Petersen C."/>
        </authorList>
    </citation>
    <scope>NUCLEOTIDE SEQUENCE</scope>
    <source>
        <strain evidence="2">IBT 21917</strain>
    </source>
</reference>
<sequence>MRFSLSTIVLVASILGVARAAPAPLQERSDPHCGGDGAKDAQIDDCRDAIAKINTDKESSGCDDVKVLGPFSQACIWYKSGSCSISSPITVNPNGPGGVGGGTSQPHPDVKTIKADAQKILDGCSDKKKGKVNGSTSNFVNLSKV</sequence>
<dbReference type="Proteomes" id="UP001146351">
    <property type="component" value="Unassembled WGS sequence"/>
</dbReference>
<feature type="chain" id="PRO_5040956383" evidence="1">
    <location>
        <begin position="21"/>
        <end position="145"/>
    </location>
</feature>
<proteinExistence type="predicted"/>
<reference evidence="2" key="2">
    <citation type="journal article" date="2023" name="IMA Fungus">
        <title>Comparative genomic study of the Penicillium genus elucidates a diverse pangenome and 15 lateral gene transfer events.</title>
        <authorList>
            <person name="Petersen C."/>
            <person name="Sorensen T."/>
            <person name="Nielsen M.R."/>
            <person name="Sondergaard T.E."/>
            <person name="Sorensen J.L."/>
            <person name="Fitzpatrick D.A."/>
            <person name="Frisvad J.C."/>
            <person name="Nielsen K.L."/>
        </authorList>
    </citation>
    <scope>NUCLEOTIDE SEQUENCE</scope>
    <source>
        <strain evidence="2">IBT 21917</strain>
    </source>
</reference>
<evidence type="ECO:0000256" key="1">
    <source>
        <dbReference type="SAM" id="SignalP"/>
    </source>
</evidence>
<evidence type="ECO:0000313" key="3">
    <source>
        <dbReference type="Proteomes" id="UP001146351"/>
    </source>
</evidence>
<keyword evidence="3" id="KW-1185">Reference proteome</keyword>
<organism evidence="2 3">
    <name type="scientific">Penicillium capsulatum</name>
    <dbReference type="NCBI Taxonomy" id="69766"/>
    <lineage>
        <taxon>Eukaryota</taxon>
        <taxon>Fungi</taxon>
        <taxon>Dikarya</taxon>
        <taxon>Ascomycota</taxon>
        <taxon>Pezizomycotina</taxon>
        <taxon>Eurotiomycetes</taxon>
        <taxon>Eurotiomycetidae</taxon>
        <taxon>Eurotiales</taxon>
        <taxon>Aspergillaceae</taxon>
        <taxon>Penicillium</taxon>
    </lineage>
</organism>
<comment type="caution">
    <text evidence="2">The sequence shown here is derived from an EMBL/GenBank/DDBJ whole genome shotgun (WGS) entry which is preliminary data.</text>
</comment>
<evidence type="ECO:0000313" key="2">
    <source>
        <dbReference type="EMBL" id="KAJ5155410.1"/>
    </source>
</evidence>
<accession>A0A9W9LH43</accession>
<gene>
    <name evidence="2" type="ORF">N7492_008213</name>
</gene>
<keyword evidence="1" id="KW-0732">Signal</keyword>